<keyword evidence="3 8" id="KW-0812">Transmembrane</keyword>
<evidence type="ECO:0000256" key="4">
    <source>
        <dbReference type="ARBA" id="ARBA00022729"/>
    </source>
</evidence>
<comment type="subcellular location">
    <subcellularLocation>
        <location evidence="1 8">Membrane</location>
        <topology evidence="1 8">Single-pass type I membrane protein</topology>
    </subcellularLocation>
</comment>
<keyword evidence="4 10" id="KW-0732">Signal</keyword>
<dbReference type="PANTHER" id="PTHR22811">
    <property type="entry name" value="TRANSMEMBRANE EMP24 DOMAIN-CONTAINING PROTEIN"/>
    <property type="match status" value="1"/>
</dbReference>
<comment type="similarity">
    <text evidence="2 8">Belongs to the EMP24/GP25L family.</text>
</comment>
<dbReference type="Pfam" id="PF01105">
    <property type="entry name" value="EMP24_GP25L"/>
    <property type="match status" value="1"/>
</dbReference>
<dbReference type="AlphaFoldDB" id="R0I406"/>
<gene>
    <name evidence="12" type="ORF">CARUB_v10016018mg</name>
</gene>
<evidence type="ECO:0000256" key="8">
    <source>
        <dbReference type="RuleBase" id="RU003827"/>
    </source>
</evidence>
<evidence type="ECO:0000256" key="10">
    <source>
        <dbReference type="SAM" id="SignalP"/>
    </source>
</evidence>
<evidence type="ECO:0000256" key="3">
    <source>
        <dbReference type="ARBA" id="ARBA00022692"/>
    </source>
</evidence>
<protein>
    <recommendedName>
        <fullName evidence="11">GOLD domain-containing protein</fullName>
    </recommendedName>
</protein>
<dbReference type="eggNOG" id="KOG1691">
    <property type="taxonomic scope" value="Eukaryota"/>
</dbReference>
<evidence type="ECO:0000259" key="11">
    <source>
        <dbReference type="PROSITE" id="PS50866"/>
    </source>
</evidence>
<feature type="chain" id="PRO_5004343352" description="GOLD domain-containing protein" evidence="10">
    <location>
        <begin position="27"/>
        <end position="217"/>
    </location>
</feature>
<evidence type="ECO:0000256" key="7">
    <source>
        <dbReference type="ARBA" id="ARBA00023136"/>
    </source>
</evidence>
<feature type="signal peptide" evidence="10">
    <location>
        <begin position="1"/>
        <end position="26"/>
    </location>
</feature>
<dbReference type="GO" id="GO:0016020">
    <property type="term" value="C:membrane"/>
    <property type="evidence" value="ECO:0007669"/>
    <property type="project" value="UniProtKB-SubCell"/>
</dbReference>
<dbReference type="InterPro" id="IPR015720">
    <property type="entry name" value="Emp24-like"/>
</dbReference>
<feature type="transmembrane region" description="Helical" evidence="9">
    <location>
        <begin position="185"/>
        <end position="207"/>
    </location>
</feature>
<dbReference type="EMBL" id="KB870807">
    <property type="protein sequence ID" value="EOA32715.1"/>
    <property type="molecule type" value="Genomic_DNA"/>
</dbReference>
<dbReference type="KEGG" id="crb:17893464"/>
<organism evidence="12 13">
    <name type="scientific">Capsella rubella</name>
    <dbReference type="NCBI Taxonomy" id="81985"/>
    <lineage>
        <taxon>Eukaryota</taxon>
        <taxon>Viridiplantae</taxon>
        <taxon>Streptophyta</taxon>
        <taxon>Embryophyta</taxon>
        <taxon>Tracheophyta</taxon>
        <taxon>Spermatophyta</taxon>
        <taxon>Magnoliopsida</taxon>
        <taxon>eudicotyledons</taxon>
        <taxon>Gunneridae</taxon>
        <taxon>Pentapetalae</taxon>
        <taxon>rosids</taxon>
        <taxon>malvids</taxon>
        <taxon>Brassicales</taxon>
        <taxon>Brassicaceae</taxon>
        <taxon>Camelineae</taxon>
        <taxon>Capsella</taxon>
    </lineage>
</organism>
<keyword evidence="7 9" id="KW-0472">Membrane</keyword>
<reference evidence="13" key="1">
    <citation type="journal article" date="2013" name="Nat. Genet.">
        <title>The Capsella rubella genome and the genomic consequences of rapid mating system evolution.</title>
        <authorList>
            <person name="Slotte T."/>
            <person name="Hazzouri K.M."/>
            <person name="Agren J.A."/>
            <person name="Koenig D."/>
            <person name="Maumus F."/>
            <person name="Guo Y.L."/>
            <person name="Steige K."/>
            <person name="Platts A.E."/>
            <person name="Escobar J.S."/>
            <person name="Newman L.K."/>
            <person name="Wang W."/>
            <person name="Mandakova T."/>
            <person name="Vello E."/>
            <person name="Smith L.M."/>
            <person name="Henz S.R."/>
            <person name="Steffen J."/>
            <person name="Takuno S."/>
            <person name="Brandvain Y."/>
            <person name="Coop G."/>
            <person name="Andolfatto P."/>
            <person name="Hu T.T."/>
            <person name="Blanchette M."/>
            <person name="Clark R.M."/>
            <person name="Quesneville H."/>
            <person name="Nordborg M."/>
            <person name="Gaut B.S."/>
            <person name="Lysak M.A."/>
            <person name="Jenkins J."/>
            <person name="Grimwood J."/>
            <person name="Chapman J."/>
            <person name="Prochnik S."/>
            <person name="Shu S."/>
            <person name="Rokhsar D."/>
            <person name="Schmutz J."/>
            <person name="Weigel D."/>
            <person name="Wright S.I."/>
        </authorList>
    </citation>
    <scope>NUCLEOTIDE SEQUENCE [LARGE SCALE GENOMIC DNA]</scope>
    <source>
        <strain evidence="13">cv. Monte Gargano</strain>
    </source>
</reference>
<name>R0I406_9BRAS</name>
<dbReference type="InterPro" id="IPR009038">
    <property type="entry name" value="GOLD_dom"/>
</dbReference>
<evidence type="ECO:0000313" key="13">
    <source>
        <dbReference type="Proteomes" id="UP000029121"/>
    </source>
</evidence>
<accession>R0I406</accession>
<keyword evidence="6" id="KW-0175">Coiled coil</keyword>
<dbReference type="STRING" id="81985.R0I406"/>
<dbReference type="PROSITE" id="PS50866">
    <property type="entry name" value="GOLD"/>
    <property type="match status" value="1"/>
</dbReference>
<keyword evidence="13" id="KW-1185">Reference proteome</keyword>
<dbReference type="SMART" id="SM01190">
    <property type="entry name" value="EMP24_GP25L"/>
    <property type="match status" value="1"/>
</dbReference>
<dbReference type="Proteomes" id="UP000029121">
    <property type="component" value="Unassembled WGS sequence"/>
</dbReference>
<keyword evidence="5 9" id="KW-1133">Transmembrane helix</keyword>
<feature type="domain" description="GOLD" evidence="11">
    <location>
        <begin position="36"/>
        <end position="127"/>
    </location>
</feature>
<evidence type="ECO:0000313" key="12">
    <source>
        <dbReference type="EMBL" id="EOA32715.1"/>
    </source>
</evidence>
<evidence type="ECO:0000256" key="9">
    <source>
        <dbReference type="SAM" id="Phobius"/>
    </source>
</evidence>
<proteinExistence type="inferred from homology"/>
<evidence type="ECO:0000256" key="5">
    <source>
        <dbReference type="ARBA" id="ARBA00022989"/>
    </source>
</evidence>
<evidence type="ECO:0000256" key="1">
    <source>
        <dbReference type="ARBA" id="ARBA00004479"/>
    </source>
</evidence>
<evidence type="ECO:0000256" key="6">
    <source>
        <dbReference type="ARBA" id="ARBA00023054"/>
    </source>
</evidence>
<evidence type="ECO:0000256" key="2">
    <source>
        <dbReference type="ARBA" id="ARBA00007104"/>
    </source>
</evidence>
<dbReference type="OrthoDB" id="759142at2759"/>
<sequence length="217" mass="24366">MSISPVLFIGLICLAGVGSLFPSAEAIWLTVPTSGERCFYEEIQADVIVVFDYICIDEGFTQLGPTLDVRVTSPYGKELYKTANVTHGQAAFTTSETGTFLACLSMHHDQTHHSLNNSVIVSIDWKTGIRTKDWDSVAKKEKIEGVELAVRKSTEIARAIRANILYLRIREAYMRDINEKTNKRIAQLSLMSLGLAIVVSVTQVWHLKRYFLKKKLI</sequence>